<protein>
    <submittedName>
        <fullName evidence="1">Uncharacterized protein</fullName>
    </submittedName>
</protein>
<gene>
    <name evidence="1" type="ORF">M5G17_20550</name>
</gene>
<sequence length="181" mass="21506">MPGMMKRKFSSDTERYIAAFTPQLKKLVVALPFEYDKKIVLDYYKIFFPNQWLNLVSRCDYYLDKDQHLVSVGKRRRYNHSNPDDFFYSLEKVKYICSGGYKLEHKKSYCEDRREKAINDLAGKTKKPKAISSTLQFTDPYHFNIFTSAYHKRGATQHEKIEIVNELKKFKTPGIIKFFRS</sequence>
<comment type="caution">
    <text evidence="1">The sequence shown here is derived from an EMBL/GenBank/DDBJ whole genome shotgun (WGS) entry which is preliminary data.</text>
</comment>
<dbReference type="RefSeq" id="WP_273894746.1">
    <property type="nucleotide sequence ID" value="NZ_JAMDGP010000038.1"/>
</dbReference>
<dbReference type="Proteomes" id="UP001148184">
    <property type="component" value="Unassembled WGS sequence"/>
</dbReference>
<organism evidence="1 2">
    <name type="scientific">Pseudomonas rubra</name>
    <dbReference type="NCBI Taxonomy" id="2942627"/>
    <lineage>
        <taxon>Bacteria</taxon>
        <taxon>Pseudomonadati</taxon>
        <taxon>Pseudomonadota</taxon>
        <taxon>Gammaproteobacteria</taxon>
        <taxon>Pseudomonadales</taxon>
        <taxon>Pseudomonadaceae</taxon>
        <taxon>Pseudomonas</taxon>
    </lineage>
</organism>
<name>A0ABT5PD10_9PSED</name>
<evidence type="ECO:0000313" key="2">
    <source>
        <dbReference type="Proteomes" id="UP001148184"/>
    </source>
</evidence>
<proteinExistence type="predicted"/>
<evidence type="ECO:0000313" key="1">
    <source>
        <dbReference type="EMBL" id="MDD1016071.1"/>
    </source>
</evidence>
<keyword evidence="2" id="KW-1185">Reference proteome</keyword>
<reference evidence="1 2" key="1">
    <citation type="submission" date="2022-05" db="EMBL/GenBank/DDBJ databases">
        <title>Novel Pseudomonas spp. Isolated from a Rainbow Trout Aquaculture Facility.</title>
        <authorList>
            <person name="Testerman T."/>
            <person name="Graf J."/>
        </authorList>
    </citation>
    <scope>NUCLEOTIDE SEQUENCE [LARGE SCALE GENOMIC DNA]</scope>
    <source>
        <strain evidence="1 2">ID1025</strain>
    </source>
</reference>
<dbReference type="EMBL" id="JAMDGZ010000048">
    <property type="protein sequence ID" value="MDD1016071.1"/>
    <property type="molecule type" value="Genomic_DNA"/>
</dbReference>
<accession>A0ABT5PD10</accession>